<dbReference type="InterPro" id="IPR012336">
    <property type="entry name" value="Thioredoxin-like_fold"/>
</dbReference>
<feature type="chain" id="PRO_5042664288" description="Thiol:disulfide interchange protein" evidence="7">
    <location>
        <begin position="24"/>
        <end position="249"/>
    </location>
</feature>
<dbReference type="AlphaFoldDB" id="A0AAP8MGX1"/>
<keyword evidence="6 7" id="KW-0676">Redox-active center</keyword>
<dbReference type="InterPro" id="IPR018950">
    <property type="entry name" value="DiS-bond_isomerase_DsbC/G_N"/>
</dbReference>
<dbReference type="Pfam" id="PF10411">
    <property type="entry name" value="DsbC_N"/>
    <property type="match status" value="1"/>
</dbReference>
<keyword evidence="3 7" id="KW-0732">Signal</keyword>
<dbReference type="InterPro" id="IPR036249">
    <property type="entry name" value="Thioredoxin-like_sf"/>
</dbReference>
<accession>A0AAP8MGX1</accession>
<dbReference type="CDD" id="cd03020">
    <property type="entry name" value="DsbA_DsbC_DsbG"/>
    <property type="match status" value="1"/>
</dbReference>
<dbReference type="EMBL" id="PKUR01000001">
    <property type="protein sequence ID" value="PLW87606.1"/>
    <property type="molecule type" value="Genomic_DNA"/>
</dbReference>
<evidence type="ECO:0000259" key="8">
    <source>
        <dbReference type="Pfam" id="PF10411"/>
    </source>
</evidence>
<evidence type="ECO:0000256" key="1">
    <source>
        <dbReference type="ARBA" id="ARBA00004418"/>
    </source>
</evidence>
<proteinExistence type="inferred from homology"/>
<keyword evidence="11" id="KW-1185">Reference proteome</keyword>
<protein>
    <recommendedName>
        <fullName evidence="7">Thiol:disulfide interchange protein</fullName>
    </recommendedName>
</protein>
<evidence type="ECO:0000313" key="10">
    <source>
        <dbReference type="EMBL" id="PLW87606.1"/>
    </source>
</evidence>
<feature type="domain" description="Disulphide bond isomerase DsbC/G N-terminal" evidence="8">
    <location>
        <begin position="35"/>
        <end position="97"/>
    </location>
</feature>
<evidence type="ECO:0000256" key="6">
    <source>
        <dbReference type="ARBA" id="ARBA00023284"/>
    </source>
</evidence>
<keyword evidence="4 7" id="KW-0574">Periplasm</keyword>
<dbReference type="InterPro" id="IPR009094">
    <property type="entry name" value="DiS-bond_isomerase_DsbC/G_N_sf"/>
</dbReference>
<dbReference type="Proteomes" id="UP000235162">
    <property type="component" value="Unassembled WGS sequence"/>
</dbReference>
<evidence type="ECO:0000313" key="11">
    <source>
        <dbReference type="Proteomes" id="UP000235162"/>
    </source>
</evidence>
<feature type="domain" description="Thioredoxin-like fold" evidence="9">
    <location>
        <begin position="123"/>
        <end position="246"/>
    </location>
</feature>
<dbReference type="InterPro" id="IPR033954">
    <property type="entry name" value="DiS-bond_Isoase_DsbC/G"/>
</dbReference>
<dbReference type="PANTHER" id="PTHR35272">
    <property type="entry name" value="THIOL:DISULFIDE INTERCHANGE PROTEIN DSBC-RELATED"/>
    <property type="match status" value="1"/>
</dbReference>
<dbReference type="GO" id="GO:0042597">
    <property type="term" value="C:periplasmic space"/>
    <property type="evidence" value="ECO:0007669"/>
    <property type="project" value="UniProtKB-SubCell"/>
</dbReference>
<feature type="signal peptide" evidence="7">
    <location>
        <begin position="1"/>
        <end position="23"/>
    </location>
</feature>
<gene>
    <name evidence="10" type="ORF">C0029_03225</name>
</gene>
<dbReference type="Gene3D" id="3.10.450.70">
    <property type="entry name" value="Disulphide bond isomerase, DsbC/G, N-terminal"/>
    <property type="match status" value="1"/>
</dbReference>
<comment type="similarity">
    <text evidence="2 7">Belongs to the thioredoxin family. DsbC subfamily.</text>
</comment>
<dbReference type="SUPFAM" id="SSF52833">
    <property type="entry name" value="Thioredoxin-like"/>
    <property type="match status" value="1"/>
</dbReference>
<organism evidence="10 11">
    <name type="scientific">Halioglobus japonicus</name>
    <dbReference type="NCBI Taxonomy" id="930805"/>
    <lineage>
        <taxon>Bacteria</taxon>
        <taxon>Pseudomonadati</taxon>
        <taxon>Pseudomonadota</taxon>
        <taxon>Gammaproteobacteria</taxon>
        <taxon>Cellvibrionales</taxon>
        <taxon>Halieaceae</taxon>
        <taxon>Halioglobus</taxon>
    </lineage>
</organism>
<dbReference type="Pfam" id="PF13098">
    <property type="entry name" value="Thioredoxin_2"/>
    <property type="match status" value="1"/>
</dbReference>
<dbReference type="RefSeq" id="WP_066051701.1">
    <property type="nucleotide sequence ID" value="NZ_BMYL01000001.1"/>
</dbReference>
<keyword evidence="5" id="KW-1015">Disulfide bond</keyword>
<reference evidence="10 11" key="1">
    <citation type="submission" date="2018-01" db="EMBL/GenBank/DDBJ databases">
        <title>The draft genome sequence of Halioglobus japonicus S1-36.</title>
        <authorList>
            <person name="Du Z.-J."/>
            <person name="Shi M.-J."/>
        </authorList>
    </citation>
    <scope>NUCLEOTIDE SEQUENCE [LARGE SCALE GENOMIC DNA]</scope>
    <source>
        <strain evidence="10 11">S1-36</strain>
    </source>
</reference>
<evidence type="ECO:0000256" key="4">
    <source>
        <dbReference type="ARBA" id="ARBA00022764"/>
    </source>
</evidence>
<comment type="function">
    <text evidence="7">Required for disulfide bond formation in some periplasmic proteins. Acts by transferring its disulfide bond to other proteins and is reduced in the process.</text>
</comment>
<dbReference type="SUPFAM" id="SSF54423">
    <property type="entry name" value="DsbC/DsbG N-terminal domain-like"/>
    <property type="match status" value="1"/>
</dbReference>
<comment type="caution">
    <text evidence="10">The sequence shown here is derived from an EMBL/GenBank/DDBJ whole genome shotgun (WGS) entry which is preliminary data.</text>
</comment>
<sequence>MFNRLYQAAVATLIIAVAPMVNAGAPVDKETFERISAAMNSPAMGLSVSTVSTSDIQGMYEVQFDNGPMVYATADGKHFLVGDLFQVDNGQFVNLTEQRRDGERLAKMEALDEADMIVFAPEGEVKGEITVFTDTTCFYCQKLHNEVPELNKHGVQVRYLAFPRGGTDSAGYRQLVGAWCAENPQQTLTALKNKEPVPVKQCDSNPVDEQYQLGQQLGVRGTPAIITDTGQMIPGYQDADKILATLGVE</sequence>
<comment type="subcellular location">
    <subcellularLocation>
        <location evidence="1 7">Periplasm</location>
    </subcellularLocation>
</comment>
<evidence type="ECO:0000256" key="3">
    <source>
        <dbReference type="ARBA" id="ARBA00022729"/>
    </source>
</evidence>
<dbReference type="PANTHER" id="PTHR35272:SF3">
    <property type="entry name" value="THIOL:DISULFIDE INTERCHANGE PROTEIN DSBC"/>
    <property type="match status" value="1"/>
</dbReference>
<dbReference type="InterPro" id="IPR051470">
    <property type="entry name" value="Thiol:disulfide_interchange"/>
</dbReference>
<name>A0AAP8MGX1_9GAMM</name>
<dbReference type="KEGG" id="hja:BST95_14960"/>
<evidence type="ECO:0000256" key="5">
    <source>
        <dbReference type="ARBA" id="ARBA00023157"/>
    </source>
</evidence>
<evidence type="ECO:0000259" key="9">
    <source>
        <dbReference type="Pfam" id="PF13098"/>
    </source>
</evidence>
<evidence type="ECO:0000256" key="7">
    <source>
        <dbReference type="RuleBase" id="RU364038"/>
    </source>
</evidence>
<dbReference type="Gene3D" id="3.40.30.10">
    <property type="entry name" value="Glutaredoxin"/>
    <property type="match status" value="1"/>
</dbReference>
<evidence type="ECO:0000256" key="2">
    <source>
        <dbReference type="ARBA" id="ARBA00009813"/>
    </source>
</evidence>